<gene>
    <name evidence="1" type="ORF">comes_10770</name>
</gene>
<dbReference type="AlphaFoldDB" id="A0AA37V5W8"/>
<evidence type="ECO:0000313" key="2">
    <source>
        <dbReference type="Proteomes" id="UP001145109"/>
    </source>
</evidence>
<evidence type="ECO:0000313" key="1">
    <source>
        <dbReference type="EMBL" id="GLG86532.1"/>
    </source>
</evidence>
<dbReference type="EMBL" id="BSCI01000005">
    <property type="protein sequence ID" value="GLG86532.1"/>
    <property type="molecule type" value="Genomic_DNA"/>
</dbReference>
<dbReference type="Proteomes" id="UP001145109">
    <property type="component" value="Unassembled WGS sequence"/>
</dbReference>
<proteinExistence type="predicted"/>
<reference evidence="1" key="2">
    <citation type="submission" date="2022-11" db="EMBL/GenBank/DDBJ databases">
        <title>Draft genome sequence of Coprococcus comes strain 31264.</title>
        <authorList>
            <person name="Hisatomi A."/>
            <person name="Ohkuma M."/>
            <person name="Sakamoto M."/>
        </authorList>
    </citation>
    <scope>NUCLEOTIDE SEQUENCE</scope>
    <source>
        <strain evidence="1">JCM 31264</strain>
    </source>
</reference>
<organism evidence="1 2">
    <name type="scientific">Coprococcus comes</name>
    <dbReference type="NCBI Taxonomy" id="410072"/>
    <lineage>
        <taxon>Bacteria</taxon>
        <taxon>Bacillati</taxon>
        <taxon>Bacillota</taxon>
        <taxon>Clostridia</taxon>
        <taxon>Lachnospirales</taxon>
        <taxon>Lachnospiraceae</taxon>
        <taxon>Coprococcus</taxon>
    </lineage>
</organism>
<protein>
    <submittedName>
        <fullName evidence="1">Uncharacterized protein</fullName>
    </submittedName>
</protein>
<reference evidence="1" key="1">
    <citation type="submission" date="2022-09" db="EMBL/GenBank/DDBJ databases">
        <title>Draft genome sequence of Coprococcus comes strain 31264.</title>
        <authorList>
            <person name="Atsushi H."/>
            <person name="Moriya O."/>
            <person name="Mitsuo S."/>
        </authorList>
    </citation>
    <scope>NUCLEOTIDE SEQUENCE</scope>
    <source>
        <strain evidence="1">JCM 31264</strain>
    </source>
</reference>
<sequence>MLIITMPRKYETKNYNSNCSCGSGYSSYNNIFCDKRFTAGEKSSKRN</sequence>
<name>A0AA37V5W8_9FIRM</name>
<comment type="caution">
    <text evidence="1">The sequence shown here is derived from an EMBL/GenBank/DDBJ whole genome shotgun (WGS) entry which is preliminary data.</text>
</comment>
<accession>A0AA37V5W8</accession>